<dbReference type="Pfam" id="PF01558">
    <property type="entry name" value="POR"/>
    <property type="match status" value="1"/>
</dbReference>
<dbReference type="SUPFAM" id="SSF52518">
    <property type="entry name" value="Thiamin diphosphate-binding fold (THDP-binding)"/>
    <property type="match status" value="1"/>
</dbReference>
<proteinExistence type="predicted"/>
<feature type="domain" description="Pyruvate:ferredoxin oxidoreductase core" evidence="5">
    <location>
        <begin position="497"/>
        <end position="572"/>
    </location>
</feature>
<keyword evidence="1" id="KW-0560">Oxidoreductase</keyword>
<dbReference type="InterPro" id="IPR033412">
    <property type="entry name" value="PFOR_II"/>
</dbReference>
<name>A0A7V0T796_UNCW3</name>
<dbReference type="InterPro" id="IPR019752">
    <property type="entry name" value="Pyrv/ketoisovalerate_OxRed_cat"/>
</dbReference>
<dbReference type="SUPFAM" id="SSF53323">
    <property type="entry name" value="Pyruvate-ferredoxin oxidoreductase, PFOR, domain III"/>
    <property type="match status" value="1"/>
</dbReference>
<feature type="domain" description="Pyruvate flavodoxin/ferredoxin oxidoreductase pyrimidine binding" evidence="4">
    <location>
        <begin position="219"/>
        <end position="467"/>
    </location>
</feature>
<evidence type="ECO:0000256" key="2">
    <source>
        <dbReference type="SAM" id="MobiDB-lite"/>
    </source>
</evidence>
<dbReference type="SUPFAM" id="SSF52922">
    <property type="entry name" value="TK C-terminal domain-like"/>
    <property type="match status" value="1"/>
</dbReference>
<dbReference type="InterPro" id="IPR029061">
    <property type="entry name" value="THDP-binding"/>
</dbReference>
<dbReference type="CDD" id="cd07034">
    <property type="entry name" value="TPP_PYR_PFOR_IOR-alpha_like"/>
    <property type="match status" value="1"/>
</dbReference>
<dbReference type="NCBIfam" id="TIGR03710">
    <property type="entry name" value="OAFO_sf"/>
    <property type="match status" value="1"/>
</dbReference>
<dbReference type="Proteomes" id="UP000885672">
    <property type="component" value="Unassembled WGS sequence"/>
</dbReference>
<reference evidence="6" key="1">
    <citation type="journal article" date="2020" name="mSystems">
        <title>Genome- and Community-Level Interaction Insights into Carbon Utilization and Element Cycling Functions of Hydrothermarchaeota in Hydrothermal Sediment.</title>
        <authorList>
            <person name="Zhou Z."/>
            <person name="Liu Y."/>
            <person name="Xu W."/>
            <person name="Pan J."/>
            <person name="Luo Z.H."/>
            <person name="Li M."/>
        </authorList>
    </citation>
    <scope>NUCLEOTIDE SEQUENCE [LARGE SCALE GENOMIC DNA]</scope>
    <source>
        <strain evidence="6">SpSt-1182</strain>
    </source>
</reference>
<dbReference type="InterPro" id="IPR022367">
    <property type="entry name" value="2-oxoacid/accept_OxRdtase_asu"/>
</dbReference>
<dbReference type="Pfam" id="PF17147">
    <property type="entry name" value="PFOR_II"/>
    <property type="match status" value="1"/>
</dbReference>
<sequence length="597" mass="64155">MPRACLSASIAGVLDVTITVAGEAGQGIRLAGETLTRLFARDGYHLFAWPDVMSRIRGGHNLTRIRVADEPVSSVAAQTNLLLALDDHSVEAHVAEMVPDGVILAEGEGEPEGRDRAQLVRVPFTKLAEARGGAKLYASAVALGAMTALVGQPRKALDALLKATFARKGREVVKANLNCAKVGFDAVDEKFRRQCPCRVPARGGRPKLLLNGSEAVGFGALCAGVRVFAGYPMSPATGVMEYLAARQAEFGLVMEQAEDEIAAVNIALGASWAGARAMTATSGGGFALMVEGLGLAGMAELPLVIVVAQRSGPATGFPTRHEQAELLYALNAAQDEFPRFVFTPGTVEEAAYATARAFELAERFQVPAIVLTDQQLADSFTTVDEFDRTRLRVRAVVETTLTPPSPSRGRELKGGGVRLPAGRRYELTASGVSPRVRPGEPGRVVRSMGSEHDEDGHSTENAANRVRMQNKRLRKTAGMAEVFGVVEAWPDEPVRTLVACFGSTRGPVREAVAALREQGREVGMLFLPEPWPFPFVEFETRLAGCRRLVTVEQNSTGQLGRLIARATRRRPDAEILRYDGRPWRAAELVERIGEAAG</sequence>
<feature type="region of interest" description="Disordered" evidence="2">
    <location>
        <begin position="432"/>
        <end position="458"/>
    </location>
</feature>
<dbReference type="GO" id="GO:0006979">
    <property type="term" value="P:response to oxidative stress"/>
    <property type="evidence" value="ECO:0007669"/>
    <property type="project" value="TreeGrafter"/>
</dbReference>
<feature type="domain" description="Pyruvate/ketoisovalerate oxidoreductase catalytic" evidence="3">
    <location>
        <begin position="24"/>
        <end position="184"/>
    </location>
</feature>
<dbReference type="InterPro" id="IPR050722">
    <property type="entry name" value="Pyruvate:ferred/Flavod_OxRd"/>
</dbReference>
<organism evidence="6">
    <name type="scientific">candidate division WOR-3 bacterium</name>
    <dbReference type="NCBI Taxonomy" id="2052148"/>
    <lineage>
        <taxon>Bacteria</taxon>
        <taxon>Bacteria division WOR-3</taxon>
    </lineage>
</organism>
<accession>A0A7V0T796</accession>
<evidence type="ECO:0000259" key="4">
    <source>
        <dbReference type="Pfam" id="PF01855"/>
    </source>
</evidence>
<dbReference type="Pfam" id="PF01855">
    <property type="entry name" value="POR_N"/>
    <property type="match status" value="1"/>
</dbReference>
<dbReference type="InterPro" id="IPR002880">
    <property type="entry name" value="Pyrv_Fd/Flavodoxin_OxRdtase_N"/>
</dbReference>
<dbReference type="AlphaFoldDB" id="A0A7V0T796"/>
<evidence type="ECO:0000259" key="5">
    <source>
        <dbReference type="Pfam" id="PF17147"/>
    </source>
</evidence>
<dbReference type="Gene3D" id="3.40.920.10">
    <property type="entry name" value="Pyruvate-ferredoxin oxidoreductase, PFOR, domain III"/>
    <property type="match status" value="1"/>
</dbReference>
<dbReference type="Gene3D" id="3.40.50.970">
    <property type="match status" value="1"/>
</dbReference>
<dbReference type="PANTHER" id="PTHR32154">
    <property type="entry name" value="PYRUVATE-FLAVODOXIN OXIDOREDUCTASE-RELATED"/>
    <property type="match status" value="1"/>
</dbReference>
<dbReference type="InterPro" id="IPR002869">
    <property type="entry name" value="Pyrv_flavodox_OxRed_cen"/>
</dbReference>
<evidence type="ECO:0000259" key="3">
    <source>
        <dbReference type="Pfam" id="PF01558"/>
    </source>
</evidence>
<evidence type="ECO:0000256" key="1">
    <source>
        <dbReference type="ARBA" id="ARBA00023002"/>
    </source>
</evidence>
<dbReference type="FunFam" id="3.40.50.970:FF:000022">
    <property type="entry name" value="2-oxoglutarate ferredoxin oxidoreductase alpha subunit"/>
    <property type="match status" value="1"/>
</dbReference>
<protein>
    <submittedName>
        <fullName evidence="6">2-oxoacid:acceptor oxidoreductase subunit alpha</fullName>
    </submittedName>
</protein>
<dbReference type="EMBL" id="DSBX01000321">
    <property type="protein sequence ID" value="HDR00272.1"/>
    <property type="molecule type" value="Genomic_DNA"/>
</dbReference>
<feature type="compositionally biased region" description="Basic and acidic residues" evidence="2">
    <location>
        <begin position="449"/>
        <end position="458"/>
    </location>
</feature>
<dbReference type="PANTHER" id="PTHR32154:SF20">
    <property type="entry name" value="2-OXOGLUTARATE OXIDOREDUCTASE SUBUNIT KORA"/>
    <property type="match status" value="1"/>
</dbReference>
<evidence type="ECO:0000313" key="6">
    <source>
        <dbReference type="EMBL" id="HDR00272.1"/>
    </source>
</evidence>
<dbReference type="GO" id="GO:0016903">
    <property type="term" value="F:oxidoreductase activity, acting on the aldehyde or oxo group of donors"/>
    <property type="evidence" value="ECO:0007669"/>
    <property type="project" value="InterPro"/>
</dbReference>
<gene>
    <name evidence="6" type="ORF">ENN51_08335</name>
</gene>
<dbReference type="Gene3D" id="3.40.50.920">
    <property type="match status" value="1"/>
</dbReference>
<feature type="compositionally biased region" description="Low complexity" evidence="2">
    <location>
        <begin position="432"/>
        <end position="447"/>
    </location>
</feature>
<comment type="caution">
    <text evidence="6">The sequence shown here is derived from an EMBL/GenBank/DDBJ whole genome shotgun (WGS) entry which is preliminary data.</text>
</comment>
<dbReference type="InterPro" id="IPR009014">
    <property type="entry name" value="Transketo_C/PFOR_II"/>
</dbReference>